<feature type="region of interest" description="Disordered" evidence="1">
    <location>
        <begin position="590"/>
        <end position="617"/>
    </location>
</feature>
<organism evidence="2 3">
    <name type="scientific">Besnoitia besnoiti</name>
    <name type="common">Apicomplexan protozoan</name>
    <dbReference type="NCBI Taxonomy" id="94643"/>
    <lineage>
        <taxon>Eukaryota</taxon>
        <taxon>Sar</taxon>
        <taxon>Alveolata</taxon>
        <taxon>Apicomplexa</taxon>
        <taxon>Conoidasida</taxon>
        <taxon>Coccidia</taxon>
        <taxon>Eucoccidiorida</taxon>
        <taxon>Eimeriorina</taxon>
        <taxon>Sarcocystidae</taxon>
        <taxon>Besnoitia</taxon>
    </lineage>
</organism>
<dbReference type="Gene3D" id="3.10.330.10">
    <property type="match status" value="1"/>
</dbReference>
<feature type="compositionally biased region" description="Low complexity" evidence="1">
    <location>
        <begin position="193"/>
        <end position="207"/>
    </location>
</feature>
<dbReference type="Gene3D" id="2.40.40.50">
    <property type="entry name" value="Ubiquitin fusion degradation protein UFD1, N-terminal domain"/>
    <property type="match status" value="1"/>
</dbReference>
<feature type="compositionally biased region" description="Polar residues" evidence="1">
    <location>
        <begin position="233"/>
        <end position="249"/>
    </location>
</feature>
<evidence type="ECO:0000256" key="1">
    <source>
        <dbReference type="SAM" id="MobiDB-lite"/>
    </source>
</evidence>
<feature type="compositionally biased region" description="Basic and acidic residues" evidence="1">
    <location>
        <begin position="422"/>
        <end position="446"/>
    </location>
</feature>
<gene>
    <name evidence="2" type="ORF">BESB_068800</name>
</gene>
<dbReference type="InterPro" id="IPR004854">
    <property type="entry name" value="Ufd1-like"/>
</dbReference>
<dbReference type="GeneID" id="40311806"/>
<feature type="compositionally biased region" description="Basic and acidic residues" evidence="1">
    <location>
        <begin position="395"/>
        <end position="407"/>
    </location>
</feature>
<evidence type="ECO:0000313" key="3">
    <source>
        <dbReference type="Proteomes" id="UP000224006"/>
    </source>
</evidence>
<dbReference type="GO" id="GO:0034098">
    <property type="term" value="C:VCP-NPL4-UFD1 AAA ATPase complex"/>
    <property type="evidence" value="ECO:0007669"/>
    <property type="project" value="TreeGrafter"/>
</dbReference>
<feature type="region of interest" description="Disordered" evidence="1">
    <location>
        <begin position="749"/>
        <end position="772"/>
    </location>
</feature>
<proteinExistence type="predicted"/>
<dbReference type="GO" id="GO:0006511">
    <property type="term" value="P:ubiquitin-dependent protein catabolic process"/>
    <property type="evidence" value="ECO:0007669"/>
    <property type="project" value="InterPro"/>
</dbReference>
<keyword evidence="3" id="KW-1185">Reference proteome</keyword>
<feature type="region of interest" description="Disordered" evidence="1">
    <location>
        <begin position="1"/>
        <end position="41"/>
    </location>
</feature>
<dbReference type="OrthoDB" id="422728at2759"/>
<dbReference type="Proteomes" id="UP000224006">
    <property type="component" value="Chromosome VI"/>
</dbReference>
<feature type="compositionally biased region" description="Basic and acidic residues" evidence="1">
    <location>
        <begin position="755"/>
        <end position="772"/>
    </location>
</feature>
<dbReference type="PANTHER" id="PTHR12555:SF13">
    <property type="entry name" value="UBIQUITIN RECOGNITION FACTOR IN ER-ASSOCIATED DEGRADATION PROTEIN 1"/>
    <property type="match status" value="1"/>
</dbReference>
<comment type="caution">
    <text evidence="2">The sequence shown here is derived from an EMBL/GenBank/DDBJ whole genome shotgun (WGS) entry which is preliminary data.</text>
</comment>
<dbReference type="PANTHER" id="PTHR12555">
    <property type="entry name" value="UBIQUITIN FUSION DEGRADATON PROTEIN 1"/>
    <property type="match status" value="1"/>
</dbReference>
<evidence type="ECO:0000313" key="2">
    <source>
        <dbReference type="EMBL" id="PFH34847.1"/>
    </source>
</evidence>
<dbReference type="GO" id="GO:0036503">
    <property type="term" value="P:ERAD pathway"/>
    <property type="evidence" value="ECO:0007669"/>
    <property type="project" value="TreeGrafter"/>
</dbReference>
<feature type="region of interest" description="Disordered" evidence="1">
    <location>
        <begin position="395"/>
        <end position="457"/>
    </location>
</feature>
<feature type="compositionally biased region" description="Low complexity" evidence="1">
    <location>
        <begin position="329"/>
        <end position="340"/>
    </location>
</feature>
<dbReference type="EMBL" id="NWUJ01000006">
    <property type="protein sequence ID" value="PFH34847.1"/>
    <property type="molecule type" value="Genomic_DNA"/>
</dbReference>
<feature type="region of interest" description="Disordered" evidence="1">
    <location>
        <begin position="193"/>
        <end position="343"/>
    </location>
</feature>
<dbReference type="InterPro" id="IPR042299">
    <property type="entry name" value="Ufd1-like_Nn"/>
</dbReference>
<dbReference type="STRING" id="94643.A0A2A9MGY0"/>
<dbReference type="RefSeq" id="XP_029218856.1">
    <property type="nucleotide sequence ID" value="XM_029365273.1"/>
</dbReference>
<accession>A0A2A9MGY0</accession>
<dbReference type="KEGG" id="bbes:BESB_068800"/>
<sequence>MKPRPPGPVTECSGRDAYVVPEELENSPKNGKNPEKWSKASSLQWKRRLGGACRGSSAAVPPSRSGRRLLRRDLAVCLLSLSAALRLDSCKPDSDASSLCGGSYSVTSSELNREDRPFAPSLSPPFFNLPPLEASAVSLPDTTASRSPRFSASSQLASTLSSVSSLAPPPAAAPLSHSNAVPATLRLQAVSSPPLPSVAASSSAPEPASRPRGLQEQPLMAGWDSSLPRAGRQRSSPSAESGFSSTRSVGSPARQPPFSRFRTQAVVPAMLFPGEQSRERKPKTSASSDPSEPRQGAASAEEFAGLSENKDARRRVQANALSRPPDQPAAGVSSASAQVQNPSTLSSVQGALAHLREDNAWLAAPRDRAAGAVGAEKDVLCGVFPAEEFHEERTLEVRGERFEDRGSKQRASTAEPAEALDDSPRGAESRTRIELHSAPDTRETKVAEASTEANGGGTRRKKWRLFSWMSEVLLRARLEQQVEDLNILLRQQGSSDRLYLVLPLSEYQNPPADNFSHGHIMEGDKVSFPREVLTLLLDRKWDAPWQFLLEKVYGPHDEEALATIAEHLRRAAEKVLEGGLSDLSVATAEAGRATGAKEGRQEPNSEKQGAGRGRRRPRRVAVSPLDFSAPRNFIFLPLWVMKTLNLRPLSIVACKWIRLPLAAHVTLQPASSEFYRAVKRTGKDVQKILEEELRHYSSLTADTRVPIKLEGQTFWLHVRDVQAESSGKAEVDHSEHVCVQDSDVATSLVPAADEAEMRNGNVDRDGTSRSQD</sequence>
<protein>
    <submittedName>
        <fullName evidence="2">Ubiquitin fusion degradation protein UFD1AP</fullName>
    </submittedName>
</protein>
<feature type="compositionally biased region" description="Basic and acidic residues" evidence="1">
    <location>
        <begin position="595"/>
        <end position="605"/>
    </location>
</feature>
<dbReference type="AlphaFoldDB" id="A0A2A9MGY0"/>
<name>A0A2A9MGY0_BESBE</name>
<dbReference type="VEuPathDB" id="ToxoDB:BESB_068800"/>
<dbReference type="GO" id="GO:0031593">
    <property type="term" value="F:polyubiquitin modification-dependent protein binding"/>
    <property type="evidence" value="ECO:0007669"/>
    <property type="project" value="TreeGrafter"/>
</dbReference>
<reference evidence="2 3" key="1">
    <citation type="submission" date="2017-09" db="EMBL/GenBank/DDBJ databases">
        <title>Genome sequencing of Besnoitia besnoiti strain Bb-Ger1.</title>
        <authorList>
            <person name="Schares G."/>
            <person name="Venepally P."/>
            <person name="Lorenzi H.A."/>
        </authorList>
    </citation>
    <scope>NUCLEOTIDE SEQUENCE [LARGE SCALE GENOMIC DNA]</scope>
    <source>
        <strain evidence="2 3">Bb-Ger1</strain>
    </source>
</reference>